<evidence type="ECO:0000256" key="2">
    <source>
        <dbReference type="ARBA" id="ARBA00021549"/>
    </source>
</evidence>
<proteinExistence type="predicted"/>
<protein>
    <recommendedName>
        <fullName evidence="2">Type II secretion system protein H</fullName>
    </recommendedName>
    <alternativeName>
        <fullName evidence="9">General secretion pathway protein H</fullName>
    </alternativeName>
</protein>
<evidence type="ECO:0000313" key="12">
    <source>
        <dbReference type="Proteomes" id="UP001209257"/>
    </source>
</evidence>
<keyword evidence="6 10" id="KW-0812">Transmembrane</keyword>
<evidence type="ECO:0000256" key="10">
    <source>
        <dbReference type="SAM" id="Phobius"/>
    </source>
</evidence>
<dbReference type="RefSeq" id="WP_262992195.1">
    <property type="nucleotide sequence ID" value="NZ_JAOTJC010000004.1"/>
</dbReference>
<keyword evidence="5" id="KW-0997">Cell inner membrane</keyword>
<dbReference type="Proteomes" id="UP001209257">
    <property type="component" value="Unassembled WGS sequence"/>
</dbReference>
<evidence type="ECO:0000256" key="5">
    <source>
        <dbReference type="ARBA" id="ARBA00022519"/>
    </source>
</evidence>
<evidence type="ECO:0000256" key="3">
    <source>
        <dbReference type="ARBA" id="ARBA00022475"/>
    </source>
</evidence>
<keyword evidence="8 10" id="KW-0472">Membrane</keyword>
<evidence type="ECO:0000313" key="11">
    <source>
        <dbReference type="EMBL" id="MCU7553505.1"/>
    </source>
</evidence>
<evidence type="ECO:0000256" key="7">
    <source>
        <dbReference type="ARBA" id="ARBA00022989"/>
    </source>
</evidence>
<comment type="subcellular location">
    <subcellularLocation>
        <location evidence="1">Cell inner membrane</location>
        <topology evidence="1">Single-pass membrane protein</topology>
    </subcellularLocation>
</comment>
<feature type="transmembrane region" description="Helical" evidence="10">
    <location>
        <begin position="12"/>
        <end position="36"/>
    </location>
</feature>
<evidence type="ECO:0000256" key="4">
    <source>
        <dbReference type="ARBA" id="ARBA00022481"/>
    </source>
</evidence>
<dbReference type="NCBIfam" id="TIGR01708">
    <property type="entry name" value="typeII_sec_gspH"/>
    <property type="match status" value="1"/>
</dbReference>
<dbReference type="Pfam" id="PF07963">
    <property type="entry name" value="N_methyl"/>
    <property type="match status" value="1"/>
</dbReference>
<dbReference type="InterPro" id="IPR049875">
    <property type="entry name" value="TypeII_GspH"/>
</dbReference>
<evidence type="ECO:0000256" key="9">
    <source>
        <dbReference type="ARBA" id="ARBA00030775"/>
    </source>
</evidence>
<dbReference type="InterPro" id="IPR045584">
    <property type="entry name" value="Pilin-like"/>
</dbReference>
<reference evidence="12" key="1">
    <citation type="submission" date="2023-07" db="EMBL/GenBank/DDBJ databases">
        <title>Study on multiphase classification of strain Alteromonas salexigens isolated from the Yellow Sea.</title>
        <authorList>
            <person name="Sun L."/>
        </authorList>
    </citation>
    <scope>NUCLEOTIDE SEQUENCE [LARGE SCALE GENOMIC DNA]</scope>
    <source>
        <strain evidence="12">ASW11-19</strain>
    </source>
</reference>
<dbReference type="SUPFAM" id="SSF54523">
    <property type="entry name" value="Pili subunits"/>
    <property type="match status" value="1"/>
</dbReference>
<comment type="caution">
    <text evidence="11">The sequence shown here is derived from an EMBL/GenBank/DDBJ whole genome shotgun (WGS) entry which is preliminary data.</text>
</comment>
<evidence type="ECO:0000256" key="1">
    <source>
        <dbReference type="ARBA" id="ARBA00004377"/>
    </source>
</evidence>
<dbReference type="InterPro" id="IPR012902">
    <property type="entry name" value="N_methyl_site"/>
</dbReference>
<sequence length="211" mass="23967">MRTPRRNAPQTARGFTLLEVMLVLLLMGLAAGYVVFNAFGASQSDLLKAQAKRMQVIIDMASDFAVLNQQQLGLRLEEADNEYYFVYLDDEDEWQRLEDEDIYQPHTLPETFTLKLNLDDLPWETENQLFDREIFDETLSVSEEGVEIGNEEDKPLPPPQVLIMSSGEITPFSLTFGYEPGFGSEDPAYFTLQNKDMPPLELTGPLPEPPL</sequence>
<dbReference type="NCBIfam" id="TIGR02532">
    <property type="entry name" value="IV_pilin_GFxxxE"/>
    <property type="match status" value="1"/>
</dbReference>
<name>A0ABT2VJS6_9ALTE</name>
<keyword evidence="12" id="KW-1185">Reference proteome</keyword>
<keyword evidence="3" id="KW-1003">Cell membrane</keyword>
<dbReference type="Gene3D" id="3.55.40.10">
    <property type="entry name" value="minor pseudopilin epsh domain"/>
    <property type="match status" value="1"/>
</dbReference>
<evidence type="ECO:0000256" key="8">
    <source>
        <dbReference type="ARBA" id="ARBA00023136"/>
    </source>
</evidence>
<dbReference type="InterPro" id="IPR002416">
    <property type="entry name" value="T2SS_protein-GspH"/>
</dbReference>
<evidence type="ECO:0000256" key="6">
    <source>
        <dbReference type="ARBA" id="ARBA00022692"/>
    </source>
</evidence>
<gene>
    <name evidence="11" type="primary">gspH</name>
    <name evidence="11" type="ORF">OCL06_02700</name>
</gene>
<keyword evidence="4" id="KW-0488">Methylation</keyword>
<organism evidence="11 12">
    <name type="scientific">Alteromonas salexigens</name>
    <dbReference type="NCBI Taxonomy" id="2982530"/>
    <lineage>
        <taxon>Bacteria</taxon>
        <taxon>Pseudomonadati</taxon>
        <taxon>Pseudomonadota</taxon>
        <taxon>Gammaproteobacteria</taxon>
        <taxon>Alteromonadales</taxon>
        <taxon>Alteromonadaceae</taxon>
        <taxon>Alteromonas/Salinimonas group</taxon>
        <taxon>Alteromonas</taxon>
    </lineage>
</organism>
<accession>A0ABT2VJS6</accession>
<keyword evidence="7 10" id="KW-1133">Transmembrane helix</keyword>
<dbReference type="PRINTS" id="PR00885">
    <property type="entry name" value="BCTERIALGSPH"/>
</dbReference>
<dbReference type="EMBL" id="JAOTJC010000004">
    <property type="protein sequence ID" value="MCU7553505.1"/>
    <property type="molecule type" value="Genomic_DNA"/>
</dbReference>